<proteinExistence type="predicted"/>
<comment type="caution">
    <text evidence="1">The sequence shown here is derived from an EMBL/GenBank/DDBJ whole genome shotgun (WGS) entry which is preliminary data.</text>
</comment>
<name>A0AAE3ZZC8_9ACTN</name>
<reference evidence="1 2" key="1">
    <citation type="submission" date="2023-07" db="EMBL/GenBank/DDBJ databases">
        <title>Sequencing the genomes of 1000 actinobacteria strains.</title>
        <authorList>
            <person name="Klenk H.-P."/>
        </authorList>
    </citation>
    <scope>NUCLEOTIDE SEQUENCE [LARGE SCALE GENOMIC DNA]</scope>
    <source>
        <strain evidence="1 2">DSM 44711</strain>
    </source>
</reference>
<keyword evidence="2" id="KW-1185">Reference proteome</keyword>
<dbReference type="Proteomes" id="UP001183629">
    <property type="component" value="Unassembled WGS sequence"/>
</dbReference>
<dbReference type="Gene3D" id="2.30.110.10">
    <property type="entry name" value="Electron Transport, Fmn-binding Protein, Chain A"/>
    <property type="match status" value="1"/>
</dbReference>
<dbReference type="InterPro" id="IPR012349">
    <property type="entry name" value="Split_barrel_FMN-bd"/>
</dbReference>
<dbReference type="RefSeq" id="WP_310428318.1">
    <property type="nucleotide sequence ID" value="NZ_JAVDYC010000001.1"/>
</dbReference>
<organism evidence="1 2">
    <name type="scientific">Catenuloplanes niger</name>
    <dbReference type="NCBI Taxonomy" id="587534"/>
    <lineage>
        <taxon>Bacteria</taxon>
        <taxon>Bacillati</taxon>
        <taxon>Actinomycetota</taxon>
        <taxon>Actinomycetes</taxon>
        <taxon>Micromonosporales</taxon>
        <taxon>Micromonosporaceae</taxon>
        <taxon>Catenuloplanes</taxon>
    </lineage>
</organism>
<evidence type="ECO:0008006" key="3">
    <source>
        <dbReference type="Google" id="ProtNLM"/>
    </source>
</evidence>
<protein>
    <recommendedName>
        <fullName evidence="3">Pyridoxamine 5'-phosphate oxidase putative domain-containing protein</fullName>
    </recommendedName>
</protein>
<evidence type="ECO:0000313" key="2">
    <source>
        <dbReference type="Proteomes" id="UP001183629"/>
    </source>
</evidence>
<accession>A0AAE3ZZC8</accession>
<gene>
    <name evidence="1" type="ORF">J2S44_007990</name>
</gene>
<dbReference type="AlphaFoldDB" id="A0AAE3ZZC8"/>
<dbReference type="SUPFAM" id="SSF50475">
    <property type="entry name" value="FMN-binding split barrel"/>
    <property type="match status" value="1"/>
</dbReference>
<evidence type="ECO:0000313" key="1">
    <source>
        <dbReference type="EMBL" id="MDR7327740.1"/>
    </source>
</evidence>
<sequence length="153" mass="16318">MTSNRAVWAAIGRASFAVVSHVTPTGAPRSSGVLYRTDGDRLYAVVAPDGWKARHIAGDGRVSVTVPIRRGGLLALLAPIPPATVSFPAEATVHPGTVLDRLPRLAALAPPERRASCAVLEIRPIGHFVTYGVGVSLSRMRDTRLARDRIPVR</sequence>
<dbReference type="EMBL" id="JAVDYC010000001">
    <property type="protein sequence ID" value="MDR7327740.1"/>
    <property type="molecule type" value="Genomic_DNA"/>
</dbReference>